<name>A0A7S1ZMI0_TRICV</name>
<accession>A0A7S1ZMI0</accession>
<organism evidence="1">
    <name type="scientific">Trieres chinensis</name>
    <name type="common">Marine centric diatom</name>
    <name type="synonym">Odontella sinensis</name>
    <dbReference type="NCBI Taxonomy" id="1514140"/>
    <lineage>
        <taxon>Eukaryota</taxon>
        <taxon>Sar</taxon>
        <taxon>Stramenopiles</taxon>
        <taxon>Ochrophyta</taxon>
        <taxon>Bacillariophyta</taxon>
        <taxon>Mediophyceae</taxon>
        <taxon>Biddulphiophycidae</taxon>
        <taxon>Eupodiscales</taxon>
        <taxon>Parodontellaceae</taxon>
        <taxon>Trieres</taxon>
    </lineage>
</organism>
<reference evidence="1" key="1">
    <citation type="submission" date="2021-01" db="EMBL/GenBank/DDBJ databases">
        <authorList>
            <person name="Corre E."/>
            <person name="Pelletier E."/>
            <person name="Niang G."/>
            <person name="Scheremetjew M."/>
            <person name="Finn R."/>
            <person name="Kale V."/>
            <person name="Holt S."/>
            <person name="Cochrane G."/>
            <person name="Meng A."/>
            <person name="Brown T."/>
            <person name="Cohen L."/>
        </authorList>
    </citation>
    <scope>NUCLEOTIDE SEQUENCE</scope>
    <source>
        <strain evidence="1">Grunow 1884</strain>
    </source>
</reference>
<dbReference type="EMBL" id="HBGO01020782">
    <property type="protein sequence ID" value="CAD9343072.1"/>
    <property type="molecule type" value="Transcribed_RNA"/>
</dbReference>
<evidence type="ECO:0000313" key="1">
    <source>
        <dbReference type="EMBL" id="CAD9343072.1"/>
    </source>
</evidence>
<dbReference type="AlphaFoldDB" id="A0A7S1ZMI0"/>
<sequence>MREVAVATIARLQTRKAFVPESSSGPPVLSVESGTNAAVSSTPFSLAVMPSESLLLLKEPTDSFDLIESCASCGFGVGANVCGAAVGVSVVGVFVGLMDIVGACVGFGDLVGFREIVGVPVGADVGELVGSTRKRQVLST</sequence>
<protein>
    <submittedName>
        <fullName evidence="1">Uncharacterized protein</fullName>
    </submittedName>
</protein>
<proteinExistence type="predicted"/>
<gene>
    <name evidence="1" type="ORF">OSIN01602_LOCUS11917</name>
</gene>